<dbReference type="NCBIfam" id="NF041287">
    <property type="entry name" value="lipo_GerS_rel"/>
    <property type="match status" value="1"/>
</dbReference>
<dbReference type="AlphaFoldDB" id="A0A7X0SJH4"/>
<evidence type="ECO:0000256" key="1">
    <source>
        <dbReference type="SAM" id="Phobius"/>
    </source>
</evidence>
<keyword evidence="1" id="KW-0472">Membrane</keyword>
<dbReference type="Proteomes" id="UP000585258">
    <property type="component" value="Unassembled WGS sequence"/>
</dbReference>
<comment type="caution">
    <text evidence="2">The sequence shown here is derived from an EMBL/GenBank/DDBJ whole genome shotgun (WGS) entry which is preliminary data.</text>
</comment>
<dbReference type="RefSeq" id="WP_185165603.1">
    <property type="nucleotide sequence ID" value="NZ_JACKWY010000017.1"/>
</dbReference>
<gene>
    <name evidence="2" type="ORF">H7E68_18135</name>
</gene>
<dbReference type="Gene3D" id="2.50.20.10">
    <property type="entry name" value="Lipoprotein localisation LolA/LolB/LppX"/>
    <property type="match status" value="1"/>
</dbReference>
<feature type="transmembrane region" description="Helical" evidence="1">
    <location>
        <begin position="7"/>
        <end position="28"/>
    </location>
</feature>
<protein>
    <recommendedName>
        <fullName evidence="4">Outer membrane lipoprotein-sorting protein</fullName>
    </recommendedName>
</protein>
<organism evidence="2 3">
    <name type="scientific">Clostridium gasigenes</name>
    <dbReference type="NCBI Taxonomy" id="94869"/>
    <lineage>
        <taxon>Bacteria</taxon>
        <taxon>Bacillati</taxon>
        <taxon>Bacillota</taxon>
        <taxon>Clostridia</taxon>
        <taxon>Eubacteriales</taxon>
        <taxon>Clostridiaceae</taxon>
        <taxon>Clostridium</taxon>
    </lineage>
</organism>
<accession>A0A7X0SJH4</accession>
<sequence>MKKKVLITLLLCIPFISIILVIMFRLTVEPTNEEVISQLREITCYKTNVEYIANNSRGEEKEETTQYYSEEKGARIDFGIDRIKFYKDGNIRVEDNISNKEYNVEEDLDKLHSLAFMKNLLSYPIEEGSIKEGQEEWGEKKYIELTLELFLENDHLDKAKVFIDKKEKTPIGAIIYDKEGNDRLRIIYKNFEKLKEIDNDLL</sequence>
<name>A0A7X0SJH4_9CLOT</name>
<proteinExistence type="predicted"/>
<evidence type="ECO:0008006" key="4">
    <source>
        <dbReference type="Google" id="ProtNLM"/>
    </source>
</evidence>
<keyword evidence="1" id="KW-0812">Transmembrane</keyword>
<reference evidence="2 3" key="1">
    <citation type="submission" date="2020-08" db="EMBL/GenBank/DDBJ databases">
        <title>Clostridia isolated from Swiss meat.</title>
        <authorList>
            <person name="Wambui J."/>
            <person name="Stevens M.J.A."/>
            <person name="Stephan R."/>
        </authorList>
    </citation>
    <scope>NUCLEOTIDE SEQUENCE [LARGE SCALE GENOMIC DNA]</scope>
    <source>
        <strain evidence="2 3">CM001</strain>
    </source>
</reference>
<evidence type="ECO:0000313" key="2">
    <source>
        <dbReference type="EMBL" id="MBB6716606.1"/>
    </source>
</evidence>
<evidence type="ECO:0000313" key="3">
    <source>
        <dbReference type="Proteomes" id="UP000585258"/>
    </source>
</evidence>
<keyword evidence="1" id="KW-1133">Transmembrane helix</keyword>
<dbReference type="EMBL" id="JACKWY010000017">
    <property type="protein sequence ID" value="MBB6716606.1"/>
    <property type="molecule type" value="Genomic_DNA"/>
</dbReference>